<organism evidence="1 2">
    <name type="scientific">Pleurodeles waltl</name>
    <name type="common">Iberian ribbed newt</name>
    <dbReference type="NCBI Taxonomy" id="8319"/>
    <lineage>
        <taxon>Eukaryota</taxon>
        <taxon>Metazoa</taxon>
        <taxon>Chordata</taxon>
        <taxon>Craniata</taxon>
        <taxon>Vertebrata</taxon>
        <taxon>Euteleostomi</taxon>
        <taxon>Amphibia</taxon>
        <taxon>Batrachia</taxon>
        <taxon>Caudata</taxon>
        <taxon>Salamandroidea</taxon>
        <taxon>Salamandridae</taxon>
        <taxon>Pleurodelinae</taxon>
        <taxon>Pleurodeles</taxon>
    </lineage>
</organism>
<dbReference type="Proteomes" id="UP001066276">
    <property type="component" value="Chromosome 6"/>
</dbReference>
<evidence type="ECO:0000313" key="2">
    <source>
        <dbReference type="Proteomes" id="UP001066276"/>
    </source>
</evidence>
<accession>A0AAV7QEZ3</accession>
<sequence>MSGRADNPAGSVRDSTMDCILQKIMAVGLRLEGMDSNISALKAETKSICIDIVGLKNRVMDQEHHISVVEDRLNTLAERDQELLFLRSKVFDLEDRRHRDNVCFFCFLVRAEGSDIKRIFKEHPPHTH</sequence>
<gene>
    <name evidence="1" type="ORF">NDU88_005199</name>
</gene>
<name>A0AAV7QEZ3_PLEWA</name>
<evidence type="ECO:0000313" key="1">
    <source>
        <dbReference type="EMBL" id="KAJ1138818.1"/>
    </source>
</evidence>
<comment type="caution">
    <text evidence="1">The sequence shown here is derived from an EMBL/GenBank/DDBJ whole genome shotgun (WGS) entry which is preliminary data.</text>
</comment>
<protein>
    <submittedName>
        <fullName evidence="1">Uncharacterized protein</fullName>
    </submittedName>
</protein>
<reference evidence="1" key="1">
    <citation type="journal article" date="2022" name="bioRxiv">
        <title>Sequencing and chromosome-scale assembly of the giantPleurodeles waltlgenome.</title>
        <authorList>
            <person name="Brown T."/>
            <person name="Elewa A."/>
            <person name="Iarovenko S."/>
            <person name="Subramanian E."/>
            <person name="Araus A.J."/>
            <person name="Petzold A."/>
            <person name="Susuki M."/>
            <person name="Suzuki K.-i.T."/>
            <person name="Hayashi T."/>
            <person name="Toyoda A."/>
            <person name="Oliveira C."/>
            <person name="Osipova E."/>
            <person name="Leigh N.D."/>
            <person name="Simon A."/>
            <person name="Yun M.H."/>
        </authorList>
    </citation>
    <scope>NUCLEOTIDE SEQUENCE</scope>
    <source>
        <strain evidence="1">20211129_DDA</strain>
        <tissue evidence="1">Liver</tissue>
    </source>
</reference>
<keyword evidence="2" id="KW-1185">Reference proteome</keyword>
<proteinExistence type="predicted"/>
<dbReference type="AlphaFoldDB" id="A0AAV7QEZ3"/>
<dbReference type="EMBL" id="JANPWB010000010">
    <property type="protein sequence ID" value="KAJ1138818.1"/>
    <property type="molecule type" value="Genomic_DNA"/>
</dbReference>